<dbReference type="InterPro" id="IPR004102">
    <property type="entry name" value="Poly(ADP-ribose)pol_reg_dom"/>
</dbReference>
<proteinExistence type="predicted"/>
<evidence type="ECO:0000313" key="8">
    <source>
        <dbReference type="Proteomes" id="UP000663832"/>
    </source>
</evidence>
<dbReference type="PANTHER" id="PTHR10459:SF108">
    <property type="entry name" value="POLY [ADP-RIBOSE] POLYMERASE"/>
    <property type="match status" value="1"/>
</dbReference>
<dbReference type="InterPro" id="IPR008893">
    <property type="entry name" value="WGR_domain"/>
</dbReference>
<evidence type="ECO:0000256" key="3">
    <source>
        <dbReference type="ARBA" id="ARBA00023027"/>
    </source>
</evidence>
<dbReference type="Pfam" id="PF05406">
    <property type="entry name" value="WGR"/>
    <property type="match status" value="1"/>
</dbReference>
<name>A0A813UCH9_9BILA</name>
<dbReference type="Proteomes" id="UP000663877">
    <property type="component" value="Unassembled WGS sequence"/>
</dbReference>
<dbReference type="Gene3D" id="1.20.142.10">
    <property type="entry name" value="Poly(ADP-ribose) polymerase, regulatory domain"/>
    <property type="match status" value="1"/>
</dbReference>
<gene>
    <name evidence="6" type="ORF">BJG266_LOCUS4640</name>
    <name evidence="7" type="ORF">QVE165_LOCUS5439</name>
</gene>
<dbReference type="InterPro" id="IPR036930">
    <property type="entry name" value="WGR_dom_sf"/>
</dbReference>
<dbReference type="GO" id="GO:1990404">
    <property type="term" value="F:NAD+-protein mono-ADP-ribosyltransferase activity"/>
    <property type="evidence" value="ECO:0007669"/>
    <property type="project" value="TreeGrafter"/>
</dbReference>
<dbReference type="Proteomes" id="UP000663832">
    <property type="component" value="Unassembled WGS sequence"/>
</dbReference>
<dbReference type="PROSITE" id="PS51977">
    <property type="entry name" value="WGR"/>
    <property type="match status" value="1"/>
</dbReference>
<dbReference type="SMART" id="SM00773">
    <property type="entry name" value="WGR"/>
    <property type="match status" value="1"/>
</dbReference>
<keyword evidence="1" id="KW-0328">Glycosyltransferase</keyword>
<feature type="domain" description="PARP alpha-helical" evidence="4">
    <location>
        <begin position="252"/>
        <end position="376"/>
    </location>
</feature>
<dbReference type="InterPro" id="IPR036616">
    <property type="entry name" value="Poly(ADP-ribose)pol_reg_dom_sf"/>
</dbReference>
<evidence type="ECO:0000259" key="5">
    <source>
        <dbReference type="PROSITE" id="PS51977"/>
    </source>
</evidence>
<dbReference type="PANTHER" id="PTHR10459">
    <property type="entry name" value="DNA LIGASE"/>
    <property type="match status" value="1"/>
</dbReference>
<keyword evidence="3" id="KW-0520">NAD</keyword>
<evidence type="ECO:0000313" key="7">
    <source>
        <dbReference type="EMBL" id="CAF0824428.1"/>
    </source>
</evidence>
<dbReference type="OrthoDB" id="2017365at2759"/>
<dbReference type="EMBL" id="CAJNOI010000011">
    <property type="protein sequence ID" value="CAF0790374.1"/>
    <property type="molecule type" value="Genomic_DNA"/>
</dbReference>
<evidence type="ECO:0000313" key="6">
    <source>
        <dbReference type="EMBL" id="CAF0790374.1"/>
    </source>
</evidence>
<evidence type="ECO:0000256" key="2">
    <source>
        <dbReference type="ARBA" id="ARBA00022679"/>
    </source>
</evidence>
<dbReference type="EMBL" id="CAJNOM010000022">
    <property type="protein sequence ID" value="CAF0824428.1"/>
    <property type="molecule type" value="Genomic_DNA"/>
</dbReference>
<dbReference type="PROSITE" id="PS51060">
    <property type="entry name" value="PARP_ALPHA_HD"/>
    <property type="match status" value="1"/>
</dbReference>
<dbReference type="CDD" id="cd07997">
    <property type="entry name" value="WGR_PARP"/>
    <property type="match status" value="1"/>
</dbReference>
<reference evidence="7" key="1">
    <citation type="submission" date="2021-02" db="EMBL/GenBank/DDBJ databases">
        <authorList>
            <person name="Nowell W R."/>
        </authorList>
    </citation>
    <scope>NUCLEOTIDE SEQUENCE</scope>
</reference>
<evidence type="ECO:0000256" key="1">
    <source>
        <dbReference type="ARBA" id="ARBA00022676"/>
    </source>
</evidence>
<evidence type="ECO:0000259" key="4">
    <source>
        <dbReference type="PROSITE" id="PS51060"/>
    </source>
</evidence>
<organism evidence="7 8">
    <name type="scientific">Adineta steineri</name>
    <dbReference type="NCBI Taxonomy" id="433720"/>
    <lineage>
        <taxon>Eukaryota</taxon>
        <taxon>Metazoa</taxon>
        <taxon>Spiralia</taxon>
        <taxon>Gnathifera</taxon>
        <taxon>Rotifera</taxon>
        <taxon>Eurotatoria</taxon>
        <taxon>Bdelloidea</taxon>
        <taxon>Adinetida</taxon>
        <taxon>Adinetidae</taxon>
        <taxon>Adineta</taxon>
    </lineage>
</organism>
<dbReference type="GO" id="GO:0005730">
    <property type="term" value="C:nucleolus"/>
    <property type="evidence" value="ECO:0007669"/>
    <property type="project" value="TreeGrafter"/>
</dbReference>
<dbReference type="GO" id="GO:0006302">
    <property type="term" value="P:double-strand break repair"/>
    <property type="evidence" value="ECO:0007669"/>
    <property type="project" value="TreeGrafter"/>
</dbReference>
<dbReference type="Gene3D" id="2.20.140.10">
    <property type="entry name" value="WGR domain"/>
    <property type="match status" value="1"/>
</dbReference>
<dbReference type="GO" id="GO:0003950">
    <property type="term" value="F:NAD+ poly-ADP-ribosyltransferase activity"/>
    <property type="evidence" value="ECO:0007669"/>
    <property type="project" value="InterPro"/>
</dbReference>
<dbReference type="SUPFAM" id="SSF47587">
    <property type="entry name" value="Domain of poly(ADP-ribose) polymerase"/>
    <property type="match status" value="1"/>
</dbReference>
<dbReference type="GO" id="GO:0070212">
    <property type="term" value="P:protein poly-ADP-ribosylation"/>
    <property type="evidence" value="ECO:0007669"/>
    <property type="project" value="TreeGrafter"/>
</dbReference>
<keyword evidence="2" id="KW-0808">Transferase</keyword>
<dbReference type="Pfam" id="PF02877">
    <property type="entry name" value="PARP_reg"/>
    <property type="match status" value="1"/>
</dbReference>
<sequence length="376" mass="44079">MKRPYYDRLEEWPHSGDFRSVDGIFSSSWAIFPSPGSLMAPDFEFHEGQKWAVKMDGGVFEVNYELVKIDDEQHLAFIEGRNCVCLNGMAGDKRWNASWIVDTRTGVIQRLDIEDLTQAIIERFYINDPNKNLLDQPDFYSDAQQLIDKYISKHPSHTQNTAYQVDHLSGMSVTGEVLIGTDKNEPYDVRLTKTNVNYGIVGLYNFYRTQIIKHKSKNNLYFLFTRWGRIGDAEGQYQLTPYSTLDECRKEFLKVFREKTDFLKTLINRQAIRLNIDKTQLDIEWMPVSQLKRETLQKARDLLIELKNNIEKKQELTLAIQRGKTIEQQKQFKTILDSIYKYINEYYTIIPLRGYADEKLPIIDNEGQLKQQEKII</sequence>
<dbReference type="AlphaFoldDB" id="A0A813UCH9"/>
<comment type="caution">
    <text evidence="7">The sequence shown here is derived from an EMBL/GenBank/DDBJ whole genome shotgun (WGS) entry which is preliminary data.</text>
</comment>
<protein>
    <submittedName>
        <fullName evidence="7">Uncharacterized protein</fullName>
    </submittedName>
</protein>
<feature type="domain" description="WGR" evidence="5">
    <location>
        <begin position="174"/>
        <end position="279"/>
    </location>
</feature>
<keyword evidence="8" id="KW-1185">Reference proteome</keyword>
<dbReference type="SUPFAM" id="SSF142921">
    <property type="entry name" value="WGR domain-like"/>
    <property type="match status" value="1"/>
</dbReference>
<dbReference type="InterPro" id="IPR050800">
    <property type="entry name" value="ARTD/PARP"/>
</dbReference>
<accession>A0A813UCH9</accession>